<dbReference type="PROSITE" id="PS51462">
    <property type="entry name" value="NUDIX"/>
    <property type="match status" value="1"/>
</dbReference>
<reference evidence="5" key="1">
    <citation type="submission" date="2015-04" db="EMBL/GenBank/DDBJ databases">
        <authorList>
            <person name="Syromyatnikov M.Y."/>
            <person name="Popov V.N."/>
        </authorList>
    </citation>
    <scope>NUCLEOTIDE SEQUENCE</scope>
    <source>
        <strain evidence="5">MO-1</strain>
    </source>
</reference>
<dbReference type="PANTHER" id="PTHR43736:SF1">
    <property type="entry name" value="DIHYDRONEOPTERIN TRIPHOSPHATE DIPHOSPHATASE"/>
    <property type="match status" value="1"/>
</dbReference>
<evidence type="ECO:0000259" key="4">
    <source>
        <dbReference type="PROSITE" id="PS51462"/>
    </source>
</evidence>
<evidence type="ECO:0000256" key="2">
    <source>
        <dbReference type="ARBA" id="ARBA00022801"/>
    </source>
</evidence>
<evidence type="ECO:0000256" key="1">
    <source>
        <dbReference type="ARBA" id="ARBA00001946"/>
    </source>
</evidence>
<organism evidence="5">
    <name type="scientific">Magnetococcus massalia (strain MO-1)</name>
    <dbReference type="NCBI Taxonomy" id="451514"/>
    <lineage>
        <taxon>Bacteria</taxon>
        <taxon>Pseudomonadati</taxon>
        <taxon>Pseudomonadota</taxon>
        <taxon>Magnetococcia</taxon>
        <taxon>Magnetococcales</taxon>
        <taxon>Magnetococcaceae</taxon>
        <taxon>Magnetococcus</taxon>
    </lineage>
</organism>
<evidence type="ECO:0000256" key="3">
    <source>
        <dbReference type="RuleBase" id="RU003476"/>
    </source>
</evidence>
<dbReference type="Pfam" id="PF00293">
    <property type="entry name" value="NUDIX"/>
    <property type="match status" value="1"/>
</dbReference>
<dbReference type="CDD" id="cd18873">
    <property type="entry name" value="NUDIX_NadM_like"/>
    <property type="match status" value="1"/>
</dbReference>
<evidence type="ECO:0000313" key="5">
    <source>
        <dbReference type="EMBL" id="CRH08172.1"/>
    </source>
</evidence>
<comment type="cofactor">
    <cofactor evidence="1">
        <name>Mg(2+)</name>
        <dbReference type="ChEBI" id="CHEBI:18420"/>
    </cofactor>
</comment>
<comment type="similarity">
    <text evidence="3">Belongs to the Nudix hydrolase family.</text>
</comment>
<dbReference type="EMBL" id="LO017727">
    <property type="protein sequence ID" value="CRH08172.1"/>
    <property type="molecule type" value="Genomic_DNA"/>
</dbReference>
<sequence length="154" mass="17172">MSWQPETPFLTVDIIIEWLDQPQRPILLIERVNPPHGWALPGGFVDRGERVERAALREAEEETGLKVELASLLGIYSDPARDPRLHTTSAVYVAQARGEAVAQDDAKACQWVDPESPGVTLAFDHGLILQDYLRYRKTSQVAPLRLEDSSNSGL</sequence>
<dbReference type="PRINTS" id="PR00502">
    <property type="entry name" value="NUDIXFAMILY"/>
</dbReference>
<dbReference type="PROSITE" id="PS00893">
    <property type="entry name" value="NUDIX_BOX"/>
    <property type="match status" value="1"/>
</dbReference>
<keyword evidence="2 3" id="KW-0378">Hydrolase</keyword>
<gene>
    <name evidence="5" type="ORF">MAGMO_4044</name>
</gene>
<dbReference type="PANTHER" id="PTHR43736">
    <property type="entry name" value="ADP-RIBOSE PYROPHOSPHATASE"/>
    <property type="match status" value="1"/>
</dbReference>
<dbReference type="InterPro" id="IPR000086">
    <property type="entry name" value="NUDIX_hydrolase_dom"/>
</dbReference>
<dbReference type="InterPro" id="IPR020084">
    <property type="entry name" value="NUDIX_hydrolase_CS"/>
</dbReference>
<name>A0A1S7LML3_MAGMO</name>
<accession>A0A1S7LML3</accession>
<dbReference type="GO" id="GO:0016787">
    <property type="term" value="F:hydrolase activity"/>
    <property type="evidence" value="ECO:0007669"/>
    <property type="project" value="UniProtKB-KW"/>
</dbReference>
<dbReference type="Gene3D" id="3.90.79.10">
    <property type="entry name" value="Nucleoside Triphosphate Pyrophosphohydrolase"/>
    <property type="match status" value="1"/>
</dbReference>
<dbReference type="AlphaFoldDB" id="A0A1S7LML3"/>
<dbReference type="InterPro" id="IPR020476">
    <property type="entry name" value="Nudix_hydrolase"/>
</dbReference>
<protein>
    <recommendedName>
        <fullName evidence="4">Nudix hydrolase domain-containing protein</fullName>
    </recommendedName>
</protein>
<dbReference type="SUPFAM" id="SSF55811">
    <property type="entry name" value="Nudix"/>
    <property type="match status" value="1"/>
</dbReference>
<feature type="domain" description="Nudix hydrolase" evidence="4">
    <location>
        <begin position="7"/>
        <end position="135"/>
    </location>
</feature>
<dbReference type="InterPro" id="IPR015797">
    <property type="entry name" value="NUDIX_hydrolase-like_dom_sf"/>
</dbReference>
<proteinExistence type="inferred from homology"/>